<dbReference type="Pfam" id="PF02470">
    <property type="entry name" value="MlaD"/>
    <property type="match status" value="1"/>
</dbReference>
<dbReference type="InterPro" id="IPR052336">
    <property type="entry name" value="MlaD_Phospholipid_Transporter"/>
</dbReference>
<dbReference type="PANTHER" id="PTHR33371:SF4">
    <property type="entry name" value="INTERMEMBRANE PHOSPHOLIPID TRANSPORT SYSTEM BINDING PROTEIN MLAD"/>
    <property type="match status" value="1"/>
</dbReference>
<keyword evidence="2" id="KW-0812">Transmembrane</keyword>
<evidence type="ECO:0000313" key="5">
    <source>
        <dbReference type="Proteomes" id="UP001549146"/>
    </source>
</evidence>
<dbReference type="RefSeq" id="WP_354508669.1">
    <property type="nucleotide sequence ID" value="NZ_JBEPMO010000007.1"/>
</dbReference>
<keyword evidence="2" id="KW-0472">Membrane</keyword>
<keyword evidence="1" id="KW-0175">Coiled coil</keyword>
<organism evidence="4 5">
    <name type="scientific">Moheibacter stercoris</name>
    <dbReference type="NCBI Taxonomy" id="1628251"/>
    <lineage>
        <taxon>Bacteria</taxon>
        <taxon>Pseudomonadati</taxon>
        <taxon>Bacteroidota</taxon>
        <taxon>Flavobacteriia</taxon>
        <taxon>Flavobacteriales</taxon>
        <taxon>Weeksellaceae</taxon>
        <taxon>Moheibacter</taxon>
    </lineage>
</organism>
<name>A0ABV2LTQ3_9FLAO</name>
<reference evidence="4 5" key="1">
    <citation type="submission" date="2024-06" db="EMBL/GenBank/DDBJ databases">
        <title>Genomic Encyclopedia of Type Strains, Phase IV (KMG-IV): sequencing the most valuable type-strain genomes for metagenomic binning, comparative biology and taxonomic classification.</title>
        <authorList>
            <person name="Goeker M."/>
        </authorList>
    </citation>
    <scope>NUCLEOTIDE SEQUENCE [LARGE SCALE GENOMIC DNA]</scope>
    <source>
        <strain evidence="4 5">DSM 29388</strain>
    </source>
</reference>
<evidence type="ECO:0000256" key="1">
    <source>
        <dbReference type="SAM" id="Coils"/>
    </source>
</evidence>
<keyword evidence="5" id="KW-1185">Reference proteome</keyword>
<comment type="caution">
    <text evidence="4">The sequence shown here is derived from an EMBL/GenBank/DDBJ whole genome shotgun (WGS) entry which is preliminary data.</text>
</comment>
<accession>A0ABV2LTQ3</accession>
<evidence type="ECO:0000259" key="3">
    <source>
        <dbReference type="Pfam" id="PF02470"/>
    </source>
</evidence>
<feature type="domain" description="Mce/MlaD" evidence="3">
    <location>
        <begin position="36"/>
        <end position="112"/>
    </location>
</feature>
<proteinExistence type="predicted"/>
<evidence type="ECO:0000313" key="4">
    <source>
        <dbReference type="EMBL" id="MET3731936.1"/>
    </source>
</evidence>
<gene>
    <name evidence="4" type="ORF">ABID46_001518</name>
</gene>
<dbReference type="EMBL" id="JBEPMO010000007">
    <property type="protein sequence ID" value="MET3731936.1"/>
    <property type="molecule type" value="Genomic_DNA"/>
</dbReference>
<keyword evidence="2" id="KW-1133">Transmembrane helix</keyword>
<protein>
    <submittedName>
        <fullName evidence="4">Phospholipid/cholesterol/gamma-HCH transport system substrate-binding protein</fullName>
    </submittedName>
</protein>
<sequence length="319" mass="35505">MRITKEVKTGFVVIVTLIAFYALYNFLKGKNLFSSGETYYIKYENVSGLTPSKSVTVNGLKIGRIEDIIIVDDKTPISFIVSIKLDRHIDFSKETKAEIWEPGLMSGPEIRLLLDYQGPKAESGDTLQGTIKSAMTDMLTKELGPTKNKLDSLLVTFNSTMGSVDKMLDEENRQTLKQVLKNLDATLQNIGQTSQSLTRTSDGANKLIADNNAQLKNTLASAEQAMDKFALVADKMNNLELEKIMANFEEASAKLNQTMNDINSGKGTMGALLNDRELYDNLTRTSETLDALLLDFKENPNRYVQFSIFGKKQATPKED</sequence>
<evidence type="ECO:0000256" key="2">
    <source>
        <dbReference type="SAM" id="Phobius"/>
    </source>
</evidence>
<dbReference type="InterPro" id="IPR003399">
    <property type="entry name" value="Mce/MlaD"/>
</dbReference>
<feature type="coiled-coil region" evidence="1">
    <location>
        <begin position="205"/>
        <end position="261"/>
    </location>
</feature>
<feature type="transmembrane region" description="Helical" evidence="2">
    <location>
        <begin position="7"/>
        <end position="27"/>
    </location>
</feature>
<dbReference type="PANTHER" id="PTHR33371">
    <property type="entry name" value="INTERMEMBRANE PHOSPHOLIPID TRANSPORT SYSTEM BINDING PROTEIN MLAD-RELATED"/>
    <property type="match status" value="1"/>
</dbReference>
<dbReference type="Proteomes" id="UP001549146">
    <property type="component" value="Unassembled WGS sequence"/>
</dbReference>